<accession>A0ABX6R617</accession>
<proteinExistence type="predicted"/>
<evidence type="ECO:0000313" key="2">
    <source>
        <dbReference type="EMBL" id="QMV16882.1"/>
    </source>
</evidence>
<evidence type="ECO:0000313" key="3">
    <source>
        <dbReference type="Proteomes" id="UP000515264"/>
    </source>
</evidence>
<dbReference type="PANTHER" id="PTHR35870">
    <property type="entry name" value="PROTEIN, PUTATIVE (AFU_ORTHOLOGUE AFUA_5G03330)-RELATED"/>
    <property type="match status" value="1"/>
</dbReference>
<reference evidence="2 3" key="1">
    <citation type="journal article" date="2020" name="J. Nat. Prod.">
        <title>Genomics-Metabolomics Profiling Disclosed Marine Vibrio spartinae 3.6 as a Producer of a New Branched Side Chain Prodigiosin.</title>
        <authorList>
            <person name="Vitale G.A."/>
            <person name="Sciarretta M."/>
            <person name="Palma Esposito F."/>
            <person name="January G.G."/>
            <person name="Giaccio M."/>
            <person name="Bunk B."/>
            <person name="Sproer C."/>
            <person name="Bajerski F."/>
            <person name="Power D."/>
            <person name="Festa C."/>
            <person name="Monti M.C."/>
            <person name="D'Auria M.V."/>
            <person name="de Pascale D."/>
        </authorList>
    </citation>
    <scope>NUCLEOTIDE SEQUENCE [LARGE SCALE GENOMIC DNA]</scope>
    <source>
        <strain evidence="2 3">3.6</strain>
    </source>
</reference>
<evidence type="ECO:0000256" key="1">
    <source>
        <dbReference type="ARBA" id="ARBA00023002"/>
    </source>
</evidence>
<evidence type="ECO:0008006" key="4">
    <source>
        <dbReference type="Google" id="ProtNLM"/>
    </source>
</evidence>
<dbReference type="Pfam" id="PF14027">
    <property type="entry name" value="Questin_oxidase"/>
    <property type="match status" value="1"/>
</dbReference>
<sequence>MSVNQLLNDKTYDIEFNGHLTNHIKHAVIALDGLGIPSSRIQEYYENYATMTPYGMGLEAPRDIKHEINQSSWKDFLGKRTSFWSYCHFFEQEVEQKGIDMVIQEYVPVLMNGWAGALTHGTIHLGWALHVNNRWMIVEGLAYLAFSYIPCYADRAAIDSQLNDQDAVDSLLRLANLWHSDERENLTLWLDQLMNSDDPDLIGRIHPELLRSGLQNRIARVLMQGHPEIYRLPQWIDTNPPKKSWEQLRYLVTLIYLSKPGDFLLLHLVTSLFAMEKVALHLPDRETKNIIRHYWIGVQCILFATDNFSKPHKLLALNETYQARFDENCGQKLELEWEHIISRALEEEEEHNPKLVYVMNQYWMNGHKTIFRAAANQFTSTPELPESFETPPIEEWKNYHG</sequence>
<dbReference type="RefSeq" id="WP_182288812.1">
    <property type="nucleotide sequence ID" value="NZ_CP046269.1"/>
</dbReference>
<keyword evidence="3" id="KW-1185">Reference proteome</keyword>
<dbReference type="PANTHER" id="PTHR35870:SF1">
    <property type="entry name" value="PROTEIN, PUTATIVE (AFU_ORTHOLOGUE AFUA_5G03330)-RELATED"/>
    <property type="match status" value="1"/>
</dbReference>
<keyword evidence="1" id="KW-0560">Oxidoreductase</keyword>
<gene>
    <name evidence="2" type="ORF">Vspart_04301</name>
</gene>
<dbReference type="EMBL" id="CP046269">
    <property type="protein sequence ID" value="QMV16882.1"/>
    <property type="molecule type" value="Genomic_DNA"/>
</dbReference>
<name>A0ABX6R617_9VIBR</name>
<dbReference type="Proteomes" id="UP000515264">
    <property type="component" value="Chromosome 2"/>
</dbReference>
<protein>
    <recommendedName>
        <fullName evidence="4">DUF4243 domain-containing protein</fullName>
    </recommendedName>
</protein>
<organism evidence="2 3">
    <name type="scientific">Vibrio spartinae</name>
    <dbReference type="NCBI Taxonomy" id="1918945"/>
    <lineage>
        <taxon>Bacteria</taxon>
        <taxon>Pseudomonadati</taxon>
        <taxon>Pseudomonadota</taxon>
        <taxon>Gammaproteobacteria</taxon>
        <taxon>Vibrionales</taxon>
        <taxon>Vibrionaceae</taxon>
        <taxon>Vibrio</taxon>
    </lineage>
</organism>
<dbReference type="InterPro" id="IPR025337">
    <property type="entry name" value="Questin_oxidase-like"/>
</dbReference>